<evidence type="ECO:0000313" key="6">
    <source>
        <dbReference type="Proteomes" id="UP001141434"/>
    </source>
</evidence>
<feature type="domain" description="NmrA-like" evidence="4">
    <location>
        <begin position="6"/>
        <end position="78"/>
    </location>
</feature>
<dbReference type="SUPFAM" id="SSF52743">
    <property type="entry name" value="Subtilisin-like"/>
    <property type="match status" value="1"/>
</dbReference>
<feature type="region of interest" description="Disordered" evidence="3">
    <location>
        <begin position="383"/>
        <end position="406"/>
    </location>
</feature>
<evidence type="ECO:0000256" key="1">
    <source>
        <dbReference type="ARBA" id="ARBA00022729"/>
    </source>
</evidence>
<keyword evidence="6" id="KW-1185">Reference proteome</keyword>
<organism evidence="5 6">
    <name type="scientific">Penicillium alfredii</name>
    <dbReference type="NCBI Taxonomy" id="1506179"/>
    <lineage>
        <taxon>Eukaryota</taxon>
        <taxon>Fungi</taxon>
        <taxon>Dikarya</taxon>
        <taxon>Ascomycota</taxon>
        <taxon>Pezizomycotina</taxon>
        <taxon>Eurotiomycetes</taxon>
        <taxon>Eurotiomycetidae</taxon>
        <taxon>Eurotiales</taxon>
        <taxon>Aspergillaceae</taxon>
        <taxon>Penicillium</taxon>
    </lineage>
</organism>
<dbReference type="EMBL" id="JAPMSZ010000007">
    <property type="protein sequence ID" value="KAJ5095666.1"/>
    <property type="molecule type" value="Genomic_DNA"/>
</dbReference>
<dbReference type="InterPro" id="IPR008030">
    <property type="entry name" value="NmrA-like"/>
</dbReference>
<keyword evidence="2" id="KW-0865">Zymogen</keyword>
<dbReference type="GO" id="GO:0006508">
    <property type="term" value="P:proteolysis"/>
    <property type="evidence" value="ECO:0007669"/>
    <property type="project" value="InterPro"/>
</dbReference>
<dbReference type="OrthoDB" id="3358371at2759"/>
<accession>A0A9W9F8R5</accession>
<dbReference type="Proteomes" id="UP001141434">
    <property type="component" value="Unassembled WGS sequence"/>
</dbReference>
<comment type="caution">
    <text evidence="5">The sequence shown here is derived from an EMBL/GenBank/DDBJ whole genome shotgun (WGS) entry which is preliminary data.</text>
</comment>
<dbReference type="GeneID" id="81394772"/>
<dbReference type="RefSeq" id="XP_056511217.1">
    <property type="nucleotide sequence ID" value="XM_056655604.1"/>
</dbReference>
<dbReference type="InterPro" id="IPR036291">
    <property type="entry name" value="NAD(P)-bd_dom_sf"/>
</dbReference>
<dbReference type="Gene3D" id="3.40.50.720">
    <property type="entry name" value="NAD(P)-binding Rossmann-like Domain"/>
    <property type="match status" value="1"/>
</dbReference>
<reference evidence="5" key="1">
    <citation type="submission" date="2022-11" db="EMBL/GenBank/DDBJ databases">
        <authorList>
            <person name="Petersen C."/>
        </authorList>
    </citation>
    <scope>NUCLEOTIDE SEQUENCE</scope>
    <source>
        <strain evidence="5">IBT 34128</strain>
    </source>
</reference>
<dbReference type="InterPro" id="IPR036852">
    <property type="entry name" value="Peptidase_S8/S53_dom_sf"/>
</dbReference>
<protein>
    <recommendedName>
        <fullName evidence="4">NmrA-like domain-containing protein</fullName>
    </recommendedName>
</protein>
<evidence type="ECO:0000256" key="2">
    <source>
        <dbReference type="ARBA" id="ARBA00023145"/>
    </source>
</evidence>
<reference evidence="5" key="2">
    <citation type="journal article" date="2023" name="IMA Fungus">
        <title>Comparative genomic study of the Penicillium genus elucidates a diverse pangenome and 15 lateral gene transfer events.</title>
        <authorList>
            <person name="Petersen C."/>
            <person name="Sorensen T."/>
            <person name="Nielsen M.R."/>
            <person name="Sondergaard T.E."/>
            <person name="Sorensen J.L."/>
            <person name="Fitzpatrick D.A."/>
            <person name="Frisvad J.C."/>
            <person name="Nielsen K.L."/>
        </authorList>
    </citation>
    <scope>NUCLEOTIDE SEQUENCE</scope>
    <source>
        <strain evidence="5">IBT 34128</strain>
    </source>
</reference>
<dbReference type="Gene3D" id="3.90.25.10">
    <property type="entry name" value="UDP-galactose 4-epimerase, domain 1"/>
    <property type="match status" value="1"/>
</dbReference>
<dbReference type="GO" id="GO:0004252">
    <property type="term" value="F:serine-type endopeptidase activity"/>
    <property type="evidence" value="ECO:0007669"/>
    <property type="project" value="InterPro"/>
</dbReference>
<name>A0A9W9F8R5_9EURO</name>
<evidence type="ECO:0000259" key="4">
    <source>
        <dbReference type="Pfam" id="PF05368"/>
    </source>
</evidence>
<evidence type="ECO:0000313" key="5">
    <source>
        <dbReference type="EMBL" id="KAJ5095666.1"/>
    </source>
</evidence>
<keyword evidence="1" id="KW-0732">Signal</keyword>
<sequence length="406" mass="44867">MSKLITVSHFDQKAKVELYIRDLGAPVTFVLPGYFMTNYAAVGLLRKGDGGIYTLAYPVGDDTEFPLVDISLDMGKETVPGLLEWIHGFGWATGKIRCSVKLRSRVLGGRILAPADYDTPQRILAGFESFIPGAMGMEMLENRLFIADPGYYNGQSLKESHDLLAEAGFQSTSWREYLEENKTSFAWRLLQDPGMSCAIEGNLPENSTEAVVLNKEIFALSAILTKSQVSKWNTEVIDSIELDEGELDLDDYTPDNSTIQARDQYYDGFGKDPKPAHFPEMVFLSQPEGVSLTECHVEFSNPDPNECKEFPRKGNIETLYPQASRYGKVFNCIGPSEDKIGHGTCMADKVIGTLYGSAKSANLIMVPWELDELDATMFAAAGNDGETEGRAEVDEYPAPSPKNSRV</sequence>
<evidence type="ECO:0000256" key="3">
    <source>
        <dbReference type="SAM" id="MobiDB-lite"/>
    </source>
</evidence>
<dbReference type="AlphaFoldDB" id="A0A9W9F8R5"/>
<dbReference type="SUPFAM" id="SSF51735">
    <property type="entry name" value="NAD(P)-binding Rossmann-fold domains"/>
    <property type="match status" value="1"/>
</dbReference>
<dbReference type="Pfam" id="PF05368">
    <property type="entry name" value="NmrA"/>
    <property type="match status" value="1"/>
</dbReference>
<gene>
    <name evidence="5" type="ORF">NUU61_005022</name>
</gene>
<proteinExistence type="predicted"/>